<comment type="caution">
    <text evidence="3">The sequence shown here is derived from an EMBL/GenBank/DDBJ whole genome shotgun (WGS) entry which is preliminary data.</text>
</comment>
<keyword evidence="2" id="KW-0732">Signal</keyword>
<evidence type="ECO:0000256" key="2">
    <source>
        <dbReference type="SAM" id="SignalP"/>
    </source>
</evidence>
<dbReference type="EMBL" id="QHKS01000006">
    <property type="protein sequence ID" value="RDK02853.1"/>
    <property type="molecule type" value="Genomic_DNA"/>
</dbReference>
<evidence type="ECO:0000313" key="4">
    <source>
        <dbReference type="Proteomes" id="UP000254875"/>
    </source>
</evidence>
<keyword evidence="3" id="KW-0378">Hydrolase</keyword>
<feature type="chain" id="PRO_5016596500" evidence="2">
    <location>
        <begin position="21"/>
        <end position="537"/>
    </location>
</feature>
<name>A0A370NB64_9BURK</name>
<sequence>MPIAMRNAALALLTCSMLSATVCVQADARCNSANCYPRGQLLDQRATLRLSAAAFSKLLASTASGQQLAQVAGTPACNVEVVYFRYRTIGGAGEPTTASAALMIPGGRTGCSGPRPLMLYAHGTTAYRNYNIADVTQTDPGNGDGASEGISVAAMYAAQGYIVVASNYAGYAGSDLPYHPYLNADQQSADMLDSLRAARIVLGESKPERPEKSERSERKTRENGKLFITGYSQGGFVAMATHRALQAAGVSVTAAAPGSGPYALAATADALVAGEVNLGSTVFTTLVVTGYQHAYQNIYRKPGDFYEAAYAPGIETLLPNVKPLDTLFAKGKLPATQLFSSVPPAPQFASVTPPTAPPLVPAALTPLFASGFGSANLVRNEYRLSLLEDASVNPDGAFPSATVALAPAANPTHPLRQAFKRNDLRNWRPRSPVLLCGGQSDPTVFFFNAEIEQAYWLNAKVPAGLTSVLDVDSPVSGPNDAYAPIKQGFALAKSTLASQAVAAGATDGGASAVLQAYHGDLVAPFCMVAARAFFANF</sequence>
<dbReference type="Gene3D" id="3.40.50.1820">
    <property type="entry name" value="alpha/beta hydrolase"/>
    <property type="match status" value="1"/>
</dbReference>
<organism evidence="3 4">
    <name type="scientific">Paraburkholderia lacunae</name>
    <dbReference type="NCBI Taxonomy" id="2211104"/>
    <lineage>
        <taxon>Bacteria</taxon>
        <taxon>Pseudomonadati</taxon>
        <taxon>Pseudomonadota</taxon>
        <taxon>Betaproteobacteria</taxon>
        <taxon>Burkholderiales</taxon>
        <taxon>Burkholderiaceae</taxon>
        <taxon>Paraburkholderia</taxon>
    </lineage>
</organism>
<dbReference type="PANTHER" id="PTHR34853">
    <property type="match status" value="1"/>
</dbReference>
<dbReference type="RefSeq" id="WP_115100878.1">
    <property type="nucleotide sequence ID" value="NZ_QHKS01000006.1"/>
</dbReference>
<dbReference type="Proteomes" id="UP000254875">
    <property type="component" value="Unassembled WGS sequence"/>
</dbReference>
<gene>
    <name evidence="3" type="ORF">DLM46_11485</name>
</gene>
<feature type="region of interest" description="Disordered" evidence="1">
    <location>
        <begin position="202"/>
        <end position="222"/>
    </location>
</feature>
<feature type="signal peptide" evidence="2">
    <location>
        <begin position="1"/>
        <end position="20"/>
    </location>
</feature>
<proteinExistence type="predicted"/>
<dbReference type="GO" id="GO:0016042">
    <property type="term" value="P:lipid catabolic process"/>
    <property type="evidence" value="ECO:0007669"/>
    <property type="project" value="InterPro"/>
</dbReference>
<dbReference type="PANTHER" id="PTHR34853:SF1">
    <property type="entry name" value="LIPASE 5"/>
    <property type="match status" value="1"/>
</dbReference>
<evidence type="ECO:0000256" key="1">
    <source>
        <dbReference type="SAM" id="MobiDB-lite"/>
    </source>
</evidence>
<dbReference type="InterPro" id="IPR005152">
    <property type="entry name" value="Lipase_secreted"/>
</dbReference>
<reference evidence="4" key="1">
    <citation type="submission" date="2018-05" db="EMBL/GenBank/DDBJ databases">
        <authorList>
            <person name="Feng T."/>
        </authorList>
    </citation>
    <scope>NUCLEOTIDE SEQUENCE [LARGE SCALE GENOMIC DNA]</scope>
    <source>
        <strain evidence="4">S27</strain>
    </source>
</reference>
<protein>
    <submittedName>
        <fullName evidence="3">Alpha/beta hydrolase</fullName>
    </submittedName>
</protein>
<keyword evidence="4" id="KW-1185">Reference proteome</keyword>
<dbReference type="AlphaFoldDB" id="A0A370NB64"/>
<dbReference type="SUPFAM" id="SSF53474">
    <property type="entry name" value="alpha/beta-Hydrolases"/>
    <property type="match status" value="1"/>
</dbReference>
<feature type="compositionally biased region" description="Basic and acidic residues" evidence="1">
    <location>
        <begin position="205"/>
        <end position="222"/>
    </location>
</feature>
<evidence type="ECO:0000313" key="3">
    <source>
        <dbReference type="EMBL" id="RDK02853.1"/>
    </source>
</evidence>
<dbReference type="OrthoDB" id="9798122at2"/>
<dbReference type="GO" id="GO:0004806">
    <property type="term" value="F:triacylglycerol lipase activity"/>
    <property type="evidence" value="ECO:0007669"/>
    <property type="project" value="InterPro"/>
</dbReference>
<accession>A0A370NB64</accession>
<dbReference type="InterPro" id="IPR029058">
    <property type="entry name" value="AB_hydrolase_fold"/>
</dbReference>